<organism evidence="12 13">
    <name type="scientific">Mesosutterella porci</name>
    <dbReference type="NCBI Taxonomy" id="2915351"/>
    <lineage>
        <taxon>Bacteria</taxon>
        <taxon>Pseudomonadati</taxon>
        <taxon>Pseudomonadota</taxon>
        <taxon>Betaproteobacteria</taxon>
        <taxon>Burkholderiales</taxon>
        <taxon>Sutterellaceae</taxon>
        <taxon>Mesosutterella</taxon>
    </lineage>
</organism>
<dbReference type="InterPro" id="IPR003594">
    <property type="entry name" value="HATPase_dom"/>
</dbReference>
<keyword evidence="9" id="KW-0472">Membrane</keyword>
<dbReference type="SMART" id="SM00388">
    <property type="entry name" value="HisKA"/>
    <property type="match status" value="1"/>
</dbReference>
<dbReference type="InterPro" id="IPR005467">
    <property type="entry name" value="His_kinase_dom"/>
</dbReference>
<keyword evidence="4" id="KW-0808">Transferase</keyword>
<dbReference type="CDD" id="cd00082">
    <property type="entry name" value="HisKA"/>
    <property type="match status" value="1"/>
</dbReference>
<evidence type="ECO:0000256" key="5">
    <source>
        <dbReference type="ARBA" id="ARBA00022741"/>
    </source>
</evidence>
<dbReference type="SUPFAM" id="SSF55874">
    <property type="entry name" value="ATPase domain of HSP90 chaperone/DNA topoisomerase II/histidine kinase"/>
    <property type="match status" value="1"/>
</dbReference>
<evidence type="ECO:0000256" key="2">
    <source>
        <dbReference type="ARBA" id="ARBA00012438"/>
    </source>
</evidence>
<dbReference type="SUPFAM" id="SSF47384">
    <property type="entry name" value="Homodimeric domain of signal transducing histidine kinase"/>
    <property type="match status" value="1"/>
</dbReference>
<protein>
    <recommendedName>
        <fullName evidence="2">histidine kinase</fullName>
        <ecNumber evidence="2">2.7.13.3</ecNumber>
    </recommendedName>
</protein>
<keyword evidence="8" id="KW-0902">Two-component regulatory system</keyword>
<dbReference type="PROSITE" id="PS51257">
    <property type="entry name" value="PROKAR_LIPOPROTEIN"/>
    <property type="match status" value="1"/>
</dbReference>
<feature type="domain" description="Histidine kinase" evidence="11">
    <location>
        <begin position="386"/>
        <end position="594"/>
    </location>
</feature>
<dbReference type="Pfam" id="PF12974">
    <property type="entry name" value="Phosphonate-bd"/>
    <property type="match status" value="1"/>
</dbReference>
<comment type="catalytic activity">
    <reaction evidence="1">
        <text>ATP + protein L-histidine = ADP + protein N-phospho-L-histidine.</text>
        <dbReference type="EC" id="2.7.13.3"/>
    </reaction>
</comment>
<sequence length="599" mass="65812">MGAGAFRKAAAAALWALALACAQASGAPGGAPDAPARTITIGLVDTFSPDFYVHTYSPTLDYLAQALPRYRFRYTEIDYRDVPGEIARKKPDFIVSTASTYVTLLDSPGAHQIATRRPAGSVDATHTLASAFVVPSGSPIKSLAGLRGHSVAIADSKSFDGWLIAQGEIARLNYDPNRFFSSVTETHYGIPGVAELVTLGAADAGVLSTCEYEKLIESGQLREGELKILDERGKEQGESCVRSTDRYPDAVISSLPWCPAETVSDFTIALLSMPARGRNFRWVVESNFQPTWELIKTLGLGPFSHMKDMSPRALWRRYQTEILLGAALLLAVIFHLVSVNLLVRRRTRQLSLAVKATEKLHDEAQKTHMKLARLERESIVSQLSSMFAHEIKQPIMNISLYAGALRLYLKKKGELSEKALDLLESLESEVERSSEIVEHVRSYAKKREARPQASDLKTITEAALHTFSSLPDFVRCDDLPSAPVWVDPFEIQFIVANFVKNALSAVQTVKKPEVRISIRPEGRSWRLTVSDNGPAISDEVFENLGTAGTSSKKDGLGFGLAIAVAIAERNRGHLEFRKRPEGGLLAALILKRNDKEEIP</sequence>
<evidence type="ECO:0000256" key="9">
    <source>
        <dbReference type="SAM" id="Phobius"/>
    </source>
</evidence>
<dbReference type="Proteomes" id="UP001297600">
    <property type="component" value="Unassembled WGS sequence"/>
</dbReference>
<evidence type="ECO:0000256" key="10">
    <source>
        <dbReference type="SAM" id="SignalP"/>
    </source>
</evidence>
<dbReference type="InterPro" id="IPR036890">
    <property type="entry name" value="HATPase_C_sf"/>
</dbReference>
<dbReference type="EMBL" id="JAKNCT010000001">
    <property type="protein sequence ID" value="MCG5029917.1"/>
    <property type="molecule type" value="Genomic_DNA"/>
</dbReference>
<feature type="chain" id="PRO_5046740932" description="histidine kinase" evidence="10">
    <location>
        <begin position="25"/>
        <end position="599"/>
    </location>
</feature>
<proteinExistence type="predicted"/>
<dbReference type="PANTHER" id="PTHR43065:SF10">
    <property type="entry name" value="PEROXIDE STRESS-ACTIVATED HISTIDINE KINASE MAK3"/>
    <property type="match status" value="1"/>
</dbReference>
<dbReference type="SMART" id="SM00387">
    <property type="entry name" value="HATPase_c"/>
    <property type="match status" value="1"/>
</dbReference>
<evidence type="ECO:0000256" key="8">
    <source>
        <dbReference type="ARBA" id="ARBA00023012"/>
    </source>
</evidence>
<dbReference type="Gene3D" id="1.10.287.130">
    <property type="match status" value="1"/>
</dbReference>
<dbReference type="InterPro" id="IPR036097">
    <property type="entry name" value="HisK_dim/P_sf"/>
</dbReference>
<dbReference type="Pfam" id="PF02518">
    <property type="entry name" value="HATPase_c"/>
    <property type="match status" value="1"/>
</dbReference>
<keyword evidence="13" id="KW-1185">Reference proteome</keyword>
<evidence type="ECO:0000256" key="6">
    <source>
        <dbReference type="ARBA" id="ARBA00022777"/>
    </source>
</evidence>
<keyword evidence="3" id="KW-0597">Phosphoprotein</keyword>
<evidence type="ECO:0000259" key="11">
    <source>
        <dbReference type="PROSITE" id="PS50109"/>
    </source>
</evidence>
<gene>
    <name evidence="12" type="ORF">MAF45_00400</name>
</gene>
<comment type="caution">
    <text evidence="12">The sequence shown here is derived from an EMBL/GenBank/DDBJ whole genome shotgun (WGS) entry which is preliminary data.</text>
</comment>
<keyword evidence="6" id="KW-0418">Kinase</keyword>
<evidence type="ECO:0000313" key="13">
    <source>
        <dbReference type="Proteomes" id="UP001297600"/>
    </source>
</evidence>
<evidence type="ECO:0000256" key="4">
    <source>
        <dbReference type="ARBA" id="ARBA00022679"/>
    </source>
</evidence>
<name>A0ABS9MNG8_9BURK</name>
<evidence type="ECO:0000256" key="1">
    <source>
        <dbReference type="ARBA" id="ARBA00000085"/>
    </source>
</evidence>
<dbReference type="PANTHER" id="PTHR43065">
    <property type="entry name" value="SENSOR HISTIDINE KINASE"/>
    <property type="match status" value="1"/>
</dbReference>
<reference evidence="12 13" key="1">
    <citation type="submission" date="2022-02" db="EMBL/GenBank/DDBJ databases">
        <title>Mesosutterella porci, a novel member of the family Sutterellaceae from pig feces.</title>
        <authorList>
            <person name="Wylensek D."/>
            <person name="Clavel T."/>
        </authorList>
    </citation>
    <scope>NUCLEOTIDE SEQUENCE [LARGE SCALE GENOMIC DNA]</scope>
    <source>
        <strain evidence="13">oilRF-744-wt-GAM-9</strain>
    </source>
</reference>
<dbReference type="RefSeq" id="WP_237977573.1">
    <property type="nucleotide sequence ID" value="NZ_JAKNCT010000001.1"/>
</dbReference>
<evidence type="ECO:0000256" key="7">
    <source>
        <dbReference type="ARBA" id="ARBA00022840"/>
    </source>
</evidence>
<keyword evidence="10" id="KW-0732">Signal</keyword>
<dbReference type="Gene3D" id="3.40.190.10">
    <property type="entry name" value="Periplasmic binding protein-like II"/>
    <property type="match status" value="2"/>
</dbReference>
<evidence type="ECO:0000313" key="12">
    <source>
        <dbReference type="EMBL" id="MCG5029917.1"/>
    </source>
</evidence>
<keyword evidence="7" id="KW-0067">ATP-binding</keyword>
<evidence type="ECO:0000256" key="3">
    <source>
        <dbReference type="ARBA" id="ARBA00022553"/>
    </source>
</evidence>
<dbReference type="SUPFAM" id="SSF53850">
    <property type="entry name" value="Periplasmic binding protein-like II"/>
    <property type="match status" value="1"/>
</dbReference>
<dbReference type="Gene3D" id="3.30.565.10">
    <property type="entry name" value="Histidine kinase-like ATPase, C-terminal domain"/>
    <property type="match status" value="1"/>
</dbReference>
<dbReference type="Pfam" id="PF00512">
    <property type="entry name" value="HisKA"/>
    <property type="match status" value="1"/>
</dbReference>
<accession>A0ABS9MNG8</accession>
<keyword evidence="9" id="KW-1133">Transmembrane helix</keyword>
<feature type="signal peptide" evidence="10">
    <location>
        <begin position="1"/>
        <end position="24"/>
    </location>
</feature>
<keyword evidence="5" id="KW-0547">Nucleotide-binding</keyword>
<dbReference type="InterPro" id="IPR003661">
    <property type="entry name" value="HisK_dim/P_dom"/>
</dbReference>
<dbReference type="EC" id="2.7.13.3" evidence="2"/>
<feature type="transmembrane region" description="Helical" evidence="9">
    <location>
        <begin position="322"/>
        <end position="343"/>
    </location>
</feature>
<dbReference type="PROSITE" id="PS50109">
    <property type="entry name" value="HIS_KIN"/>
    <property type="match status" value="1"/>
</dbReference>
<keyword evidence="9" id="KW-0812">Transmembrane</keyword>